<accession>A0AAD7JZE2</accession>
<protein>
    <submittedName>
        <fullName evidence="1">Uncharacterized protein</fullName>
    </submittedName>
</protein>
<dbReference type="Proteomes" id="UP001215598">
    <property type="component" value="Unassembled WGS sequence"/>
</dbReference>
<reference evidence="1" key="1">
    <citation type="submission" date="2023-03" db="EMBL/GenBank/DDBJ databases">
        <title>Massive genome expansion in bonnet fungi (Mycena s.s.) driven by repeated elements and novel gene families across ecological guilds.</title>
        <authorList>
            <consortium name="Lawrence Berkeley National Laboratory"/>
            <person name="Harder C.B."/>
            <person name="Miyauchi S."/>
            <person name="Viragh M."/>
            <person name="Kuo A."/>
            <person name="Thoen E."/>
            <person name="Andreopoulos B."/>
            <person name="Lu D."/>
            <person name="Skrede I."/>
            <person name="Drula E."/>
            <person name="Henrissat B."/>
            <person name="Morin E."/>
            <person name="Kohler A."/>
            <person name="Barry K."/>
            <person name="LaButti K."/>
            <person name="Morin E."/>
            <person name="Salamov A."/>
            <person name="Lipzen A."/>
            <person name="Mereny Z."/>
            <person name="Hegedus B."/>
            <person name="Baldrian P."/>
            <person name="Stursova M."/>
            <person name="Weitz H."/>
            <person name="Taylor A."/>
            <person name="Grigoriev I.V."/>
            <person name="Nagy L.G."/>
            <person name="Martin F."/>
            <person name="Kauserud H."/>
        </authorList>
    </citation>
    <scope>NUCLEOTIDE SEQUENCE</scope>
    <source>
        <strain evidence="1">CBHHK182m</strain>
    </source>
</reference>
<dbReference type="EMBL" id="JARKIB010000011">
    <property type="protein sequence ID" value="KAJ7774965.1"/>
    <property type="molecule type" value="Genomic_DNA"/>
</dbReference>
<gene>
    <name evidence="1" type="ORF">B0H16DRAFT_1713411</name>
</gene>
<dbReference type="AlphaFoldDB" id="A0AAD7JZE2"/>
<evidence type="ECO:0000313" key="1">
    <source>
        <dbReference type="EMBL" id="KAJ7774965.1"/>
    </source>
</evidence>
<sequence>MPPHWHAEVVEHAQVMIRYIAAHTESSLVLKEDPTWRDKLYQELTQSTNPNVRRDLVLNPDEDILSLLRGWDEALARTPLSFEEFPFSTPHLRSDRVDYYEHYVISPAVQKYGTEFRHFYSVELNSQFTAFMNTIMPTPSDLVQPLQPAPTLSTPLTRPSGPPIGLDSARALLGAPHTLLGLSFHTWEEGCEEHGMVWRVVSVNVKRTAAGVSTLYEIMLEGELMEVEEAEVLHRLSDSYTA</sequence>
<name>A0AAD7JZE2_9AGAR</name>
<proteinExistence type="predicted"/>
<keyword evidence="2" id="KW-1185">Reference proteome</keyword>
<evidence type="ECO:0000313" key="2">
    <source>
        <dbReference type="Proteomes" id="UP001215598"/>
    </source>
</evidence>
<comment type="caution">
    <text evidence="1">The sequence shown here is derived from an EMBL/GenBank/DDBJ whole genome shotgun (WGS) entry which is preliminary data.</text>
</comment>
<organism evidence="1 2">
    <name type="scientific">Mycena metata</name>
    <dbReference type="NCBI Taxonomy" id="1033252"/>
    <lineage>
        <taxon>Eukaryota</taxon>
        <taxon>Fungi</taxon>
        <taxon>Dikarya</taxon>
        <taxon>Basidiomycota</taxon>
        <taxon>Agaricomycotina</taxon>
        <taxon>Agaricomycetes</taxon>
        <taxon>Agaricomycetidae</taxon>
        <taxon>Agaricales</taxon>
        <taxon>Marasmiineae</taxon>
        <taxon>Mycenaceae</taxon>
        <taxon>Mycena</taxon>
    </lineage>
</organism>